<evidence type="ECO:0000313" key="2">
    <source>
        <dbReference type="Proteomes" id="UP000189935"/>
    </source>
</evidence>
<reference evidence="1 2" key="1">
    <citation type="submission" date="2016-11" db="EMBL/GenBank/DDBJ databases">
        <authorList>
            <person name="Jaros S."/>
            <person name="Januszkiewicz K."/>
            <person name="Wedrychowicz H."/>
        </authorList>
    </citation>
    <scope>NUCLEOTIDE SEQUENCE [LARGE SCALE GENOMIC DNA]</scope>
    <source>
        <strain evidence="1 2">GAS499</strain>
    </source>
</reference>
<dbReference type="EMBL" id="LT670844">
    <property type="protein sequence ID" value="SHK13455.1"/>
    <property type="molecule type" value="Genomic_DNA"/>
</dbReference>
<dbReference type="AlphaFoldDB" id="A0A1M6PZN7"/>
<organism evidence="1 2">
    <name type="scientific">Bradyrhizobium lablabi</name>
    <dbReference type="NCBI Taxonomy" id="722472"/>
    <lineage>
        <taxon>Bacteria</taxon>
        <taxon>Pseudomonadati</taxon>
        <taxon>Pseudomonadota</taxon>
        <taxon>Alphaproteobacteria</taxon>
        <taxon>Hyphomicrobiales</taxon>
        <taxon>Nitrobacteraceae</taxon>
        <taxon>Bradyrhizobium</taxon>
    </lineage>
</organism>
<sequence>MGRTLRFLVAFILLCILLCGVLPPRNAQSAPALERGAAITDPAALRELDRGLFGLNRVMLPMRSADTPLTGSQLFALPPMAPVRKALDEEFDRYTSRHKADLPNESISVGDSFAFQLFDRAQLYSDRSRFVLAGIVNRMDRAFVAPDTCGEIRLIYRLTRNDMPEAPGEGAASPRLPMTLNVVLKAKGDLAIDGKGTAITCADIARRWLAAGDLTLTGAALAEKLTAKDGPLELVRPENIDRIETNLQIAHAPKSDVRDFRTDYLLKVFDYNAHSKEFEQSPLENQIDRERILADENLKREFKAWLLDPAHFVELDRGTILIPEKFLATGAIAPTPVGFMNSNLQPAFGLVQGDEGAANPVFAESDVVAALKKAAERGITPQNIRSVAGFERRLNDVTCAGCHQTRGIGGFHFPGVDWMAVKPDNSIVVPASPHFFGDQIRRRDILTAFRDGKQPDFSRGFSSRPQTRGNTELAGTEYQDGWGAHCYLPRPNAADNDKSFRSWTCAAGLACQVAGQTSRMGMCFVK</sequence>
<evidence type="ECO:0000313" key="1">
    <source>
        <dbReference type="EMBL" id="SHK13455.1"/>
    </source>
</evidence>
<protein>
    <submittedName>
        <fullName evidence="1">Uncharacterized protein</fullName>
    </submittedName>
</protein>
<name>A0A1M6PZN7_9BRAD</name>
<dbReference type="OrthoDB" id="9807520at2"/>
<gene>
    <name evidence="1" type="ORF">SAMN05444159_2511</name>
</gene>
<proteinExistence type="predicted"/>
<accession>A0A1M6PZN7</accession>
<dbReference type="Proteomes" id="UP000189935">
    <property type="component" value="Chromosome I"/>
</dbReference>
<dbReference type="RefSeq" id="WP_079538407.1">
    <property type="nucleotide sequence ID" value="NZ_LT670844.1"/>
</dbReference>